<keyword evidence="2" id="KW-1185">Reference proteome</keyword>
<accession>E4RL84</accession>
<dbReference type="KEGG" id="has:Halsa_2361"/>
<reference evidence="1 2" key="1">
    <citation type="submission" date="2010-11" db="EMBL/GenBank/DDBJ databases">
        <title>Complete sequence of Halanaerobium sp. sapolanicus.</title>
        <authorList>
            <consortium name="US DOE Joint Genome Institute"/>
            <person name="Lucas S."/>
            <person name="Copeland A."/>
            <person name="Lapidus A."/>
            <person name="Cheng J.-F."/>
            <person name="Bruce D."/>
            <person name="Goodwin L."/>
            <person name="Pitluck S."/>
            <person name="Davenport K."/>
            <person name="Detter J.C."/>
            <person name="Han C."/>
            <person name="Tapia R."/>
            <person name="Land M."/>
            <person name="Hauser L."/>
            <person name="Jeffries C."/>
            <person name="Kyrpides N."/>
            <person name="Ivanova N."/>
            <person name="Mikhailova N."/>
            <person name="Begemann M.B."/>
            <person name="Mormile M.R."/>
            <person name="Wall J.D."/>
            <person name="Elias D.A."/>
            <person name="Woyke T."/>
        </authorList>
    </citation>
    <scope>NUCLEOTIDE SEQUENCE [LARGE SCALE GENOMIC DNA]</scope>
    <source>
        <strain evidence="2">sapolanicus</strain>
    </source>
</reference>
<dbReference type="EMBL" id="CP002304">
    <property type="protein sequence ID" value="ADQ15765.1"/>
    <property type="molecule type" value="Genomic_DNA"/>
</dbReference>
<organism evidence="1 2">
    <name type="scientific">Halanaerobium hydrogeniformans</name>
    <name type="common">Halanaerobium sp. (strain sapolanicus)</name>
    <dbReference type="NCBI Taxonomy" id="656519"/>
    <lineage>
        <taxon>Bacteria</taxon>
        <taxon>Bacillati</taxon>
        <taxon>Bacillota</taxon>
        <taxon>Clostridia</taxon>
        <taxon>Halanaerobiales</taxon>
        <taxon>Halanaerobiaceae</taxon>
        <taxon>Halanaerobium</taxon>
    </lineage>
</organism>
<dbReference type="AlphaFoldDB" id="E4RL84"/>
<dbReference type="eggNOG" id="ENOG50302QM">
    <property type="taxonomic scope" value="Bacteria"/>
</dbReference>
<dbReference type="Proteomes" id="UP000007434">
    <property type="component" value="Chromosome"/>
</dbReference>
<evidence type="ECO:0000313" key="2">
    <source>
        <dbReference type="Proteomes" id="UP000007434"/>
    </source>
</evidence>
<name>E4RL84_HALHG</name>
<evidence type="ECO:0000313" key="1">
    <source>
        <dbReference type="EMBL" id="ADQ15765.1"/>
    </source>
</evidence>
<dbReference type="STRING" id="656519.Halsa_2361"/>
<reference evidence="1 2" key="2">
    <citation type="journal article" date="2011" name="J. Bacteriol.">
        <title>Complete Genome Sequence of the Haloalkaliphilic, Hydrogen Producing Halanaerobium hydrogenoformans.</title>
        <authorList>
            <person name="Brown S.D."/>
            <person name="Begemann M.B."/>
            <person name="Mormile M.R."/>
            <person name="Wall J.D."/>
            <person name="Han C.S."/>
            <person name="Goodwin L.A."/>
            <person name="Pitluck S."/>
            <person name="Land M.L."/>
            <person name="Hauser L.J."/>
            <person name="Elias D.A."/>
        </authorList>
    </citation>
    <scope>NUCLEOTIDE SEQUENCE [LARGE SCALE GENOMIC DNA]</scope>
    <source>
        <strain evidence="2">sapolanicus</strain>
    </source>
</reference>
<gene>
    <name evidence="1" type="ordered locus">Halsa_2361</name>
</gene>
<dbReference type="Pfam" id="PF08863">
    <property type="entry name" value="YolD"/>
    <property type="match status" value="1"/>
</dbReference>
<dbReference type="OrthoDB" id="2376882at2"/>
<dbReference type="HOGENOM" id="CLU_131538_3_0_9"/>
<dbReference type="RefSeq" id="WP_013406824.1">
    <property type="nucleotide sequence ID" value="NC_014654.1"/>
</dbReference>
<sequence>MNFKDRGNKKWTSLMLVEHRKRLKELKENEEKAEKPELDEQEKADINYKLLRALKEKIQLEIIYCEDKILKKTRGYLEAINSKEKYILLSKNKKSKKTEKILMKNLIELKIL</sequence>
<dbReference type="PANTHER" id="PTHR40051:SF1">
    <property type="entry name" value="YOLD-LIKE FAMILY PROTEIN"/>
    <property type="match status" value="1"/>
</dbReference>
<proteinExistence type="predicted"/>
<protein>
    <submittedName>
        <fullName evidence="1">YolD-like protein</fullName>
    </submittedName>
</protein>
<dbReference type="PANTHER" id="PTHR40051">
    <property type="entry name" value="IG HYPOTHETICAL 15966"/>
    <property type="match status" value="1"/>
</dbReference>
<dbReference type="InterPro" id="IPR014962">
    <property type="entry name" value="YolD"/>
</dbReference>